<dbReference type="OrthoDB" id="289014at2"/>
<dbReference type="SUPFAM" id="SSF49478">
    <property type="entry name" value="Cna protein B-type domain"/>
    <property type="match status" value="1"/>
</dbReference>
<dbReference type="EMBL" id="SJPS01000002">
    <property type="protein sequence ID" value="TWU28375.1"/>
    <property type="molecule type" value="Genomic_DNA"/>
</dbReference>
<dbReference type="RefSeq" id="WP_146449793.1">
    <property type="nucleotide sequence ID" value="NZ_SJPS01000002.1"/>
</dbReference>
<organism evidence="1 2">
    <name type="scientific">Bythopirellula polymerisocia</name>
    <dbReference type="NCBI Taxonomy" id="2528003"/>
    <lineage>
        <taxon>Bacteria</taxon>
        <taxon>Pseudomonadati</taxon>
        <taxon>Planctomycetota</taxon>
        <taxon>Planctomycetia</taxon>
        <taxon>Pirellulales</taxon>
        <taxon>Lacipirellulaceae</taxon>
        <taxon>Bythopirellula</taxon>
    </lineage>
</organism>
<protein>
    <recommendedName>
        <fullName evidence="3">Carboxypeptidase regulatory-like domain-containing protein</fullName>
    </recommendedName>
</protein>
<dbReference type="AlphaFoldDB" id="A0A5C6CWX8"/>
<dbReference type="Proteomes" id="UP000318437">
    <property type="component" value="Unassembled WGS sequence"/>
</dbReference>
<name>A0A5C6CWX8_9BACT</name>
<evidence type="ECO:0008006" key="3">
    <source>
        <dbReference type="Google" id="ProtNLM"/>
    </source>
</evidence>
<keyword evidence="2" id="KW-1185">Reference proteome</keyword>
<gene>
    <name evidence="1" type="ORF">Pla144_16630</name>
</gene>
<accession>A0A5C6CWX8</accession>
<reference evidence="1 2" key="1">
    <citation type="submission" date="2019-02" db="EMBL/GenBank/DDBJ databases">
        <title>Deep-cultivation of Planctomycetes and their phenomic and genomic characterization uncovers novel biology.</title>
        <authorList>
            <person name="Wiegand S."/>
            <person name="Jogler M."/>
            <person name="Boedeker C."/>
            <person name="Pinto D."/>
            <person name="Vollmers J."/>
            <person name="Rivas-Marin E."/>
            <person name="Kohn T."/>
            <person name="Peeters S.H."/>
            <person name="Heuer A."/>
            <person name="Rast P."/>
            <person name="Oberbeckmann S."/>
            <person name="Bunk B."/>
            <person name="Jeske O."/>
            <person name="Meyerdierks A."/>
            <person name="Storesund J.E."/>
            <person name="Kallscheuer N."/>
            <person name="Luecker S."/>
            <person name="Lage O.M."/>
            <person name="Pohl T."/>
            <person name="Merkel B.J."/>
            <person name="Hornburger P."/>
            <person name="Mueller R.-W."/>
            <person name="Bruemmer F."/>
            <person name="Labrenz M."/>
            <person name="Spormann A.M."/>
            <person name="Op Den Camp H."/>
            <person name="Overmann J."/>
            <person name="Amann R."/>
            <person name="Jetten M.S.M."/>
            <person name="Mascher T."/>
            <person name="Medema M.H."/>
            <person name="Devos D.P."/>
            <person name="Kaster A.-K."/>
            <person name="Ovreas L."/>
            <person name="Rohde M."/>
            <person name="Galperin M.Y."/>
            <person name="Jogler C."/>
        </authorList>
    </citation>
    <scope>NUCLEOTIDE SEQUENCE [LARGE SCALE GENOMIC DNA]</scope>
    <source>
        <strain evidence="1 2">Pla144</strain>
    </source>
</reference>
<comment type="caution">
    <text evidence="1">The sequence shown here is derived from an EMBL/GenBank/DDBJ whole genome shotgun (WGS) entry which is preliminary data.</text>
</comment>
<sequence length="176" mass="18497">MTRNKQIELLAQAYEAVVAPGKETGGLAITAIALFSLVLVGCGQGVEMAPVSGVVNVDGQPVAGAGVTFIPVDGGRPAWATTDEAGRFELSSKDPGDGARVGDYLVTLVDAPYPVSSGPELADPGLASVFEGRQQSRKNTKKTMIDLKYASRSTSDLRFTVVAEKENMAEFNFTNN</sequence>
<evidence type="ECO:0000313" key="1">
    <source>
        <dbReference type="EMBL" id="TWU28375.1"/>
    </source>
</evidence>
<evidence type="ECO:0000313" key="2">
    <source>
        <dbReference type="Proteomes" id="UP000318437"/>
    </source>
</evidence>
<proteinExistence type="predicted"/>